<comment type="caution">
    <text evidence="12">The sequence shown here is derived from an EMBL/GenBank/DDBJ whole genome shotgun (WGS) entry which is preliminary data.</text>
</comment>
<organism evidence="12 13">
    <name type="scientific">Candidatus Liberibacter europaeus</name>
    <dbReference type="NCBI Taxonomy" id="744859"/>
    <lineage>
        <taxon>Bacteria</taxon>
        <taxon>Pseudomonadati</taxon>
        <taxon>Pseudomonadota</taxon>
        <taxon>Alphaproteobacteria</taxon>
        <taxon>Hyphomicrobiales</taxon>
        <taxon>Rhizobiaceae</taxon>
        <taxon>Liberibacter</taxon>
    </lineage>
</organism>
<keyword evidence="7 12" id="KW-0560">Oxidoreductase</keyword>
<dbReference type="Gene3D" id="3.40.50.970">
    <property type="match status" value="1"/>
</dbReference>
<dbReference type="PANTHER" id="PTHR23152:SF4">
    <property type="entry name" value="2-OXOADIPATE DEHYDROGENASE COMPLEX COMPONENT E1"/>
    <property type="match status" value="1"/>
</dbReference>
<proteinExistence type="inferred from homology"/>
<dbReference type="InterPro" id="IPR029061">
    <property type="entry name" value="THDP-binding"/>
</dbReference>
<evidence type="ECO:0000256" key="3">
    <source>
        <dbReference type="ARBA" id="ARBA00006936"/>
    </source>
</evidence>
<keyword evidence="8" id="KW-0786">Thiamine pyrophosphate</keyword>
<protein>
    <recommendedName>
        <fullName evidence="6">2-oxoglutarate dehydrogenase E1 component</fullName>
        <ecNumber evidence="5">1.2.4.2</ecNumber>
    </recommendedName>
    <alternativeName>
        <fullName evidence="10">Alpha-ketoglutarate dehydrogenase</fullName>
    </alternativeName>
</protein>
<dbReference type="GO" id="GO:0004591">
    <property type="term" value="F:oxoglutarate dehydrogenase (succinyl-transferring) activity"/>
    <property type="evidence" value="ECO:0007669"/>
    <property type="project" value="UniProtKB-EC"/>
</dbReference>
<dbReference type="InterPro" id="IPR031717">
    <property type="entry name" value="ODO-1/KGD_C"/>
</dbReference>
<reference evidence="13" key="1">
    <citation type="submission" date="2018-02" db="EMBL/GenBank/DDBJ databases">
        <title>Genome sequence of Candidatus Liberibacter europaeus.</title>
        <authorList>
            <person name="Frampton R.A."/>
            <person name="Thompson S.M."/>
            <person name="David C."/>
            <person name="Addison S.M."/>
            <person name="Smith G.R."/>
        </authorList>
    </citation>
    <scope>NUCLEOTIDE SEQUENCE [LARGE SCALE GENOMIC DNA]</scope>
</reference>
<evidence type="ECO:0000313" key="12">
    <source>
        <dbReference type="EMBL" id="PTL86035.1"/>
    </source>
</evidence>
<dbReference type="PIRSF" id="PIRSF000157">
    <property type="entry name" value="Oxoglu_dh_E1"/>
    <property type="match status" value="1"/>
</dbReference>
<gene>
    <name evidence="12" type="primary">sucA</name>
    <name evidence="12" type="ORF">C4617_05630</name>
</gene>
<name>A0A2T4VW86_9HYPH</name>
<dbReference type="FunFam" id="3.40.50.12470:FF:000003">
    <property type="entry name" value="2-oxoglutarate dehydrogenase E1 component"/>
    <property type="match status" value="1"/>
</dbReference>
<dbReference type="Pfam" id="PF02779">
    <property type="entry name" value="Transket_pyr"/>
    <property type="match status" value="1"/>
</dbReference>
<dbReference type="SUPFAM" id="SSF52518">
    <property type="entry name" value="Thiamin diphosphate-binding fold (THDP-binding)"/>
    <property type="match status" value="2"/>
</dbReference>
<dbReference type="Gene3D" id="3.40.50.12470">
    <property type="match status" value="1"/>
</dbReference>
<dbReference type="GO" id="GO:0045252">
    <property type="term" value="C:oxoglutarate dehydrogenase complex"/>
    <property type="evidence" value="ECO:0007669"/>
    <property type="project" value="TreeGrafter"/>
</dbReference>
<dbReference type="Pfam" id="PF16078">
    <property type="entry name" value="2-oxogl_dehyd_N"/>
    <property type="match status" value="1"/>
</dbReference>
<dbReference type="InterPro" id="IPR042179">
    <property type="entry name" value="KGD_C_sf"/>
</dbReference>
<dbReference type="EMBL" id="PSQJ01000014">
    <property type="protein sequence ID" value="PTL86035.1"/>
    <property type="molecule type" value="Genomic_DNA"/>
</dbReference>
<keyword evidence="9" id="KW-0324">Glycolysis</keyword>
<dbReference type="GO" id="GO:0030976">
    <property type="term" value="F:thiamine pyrophosphate binding"/>
    <property type="evidence" value="ECO:0007669"/>
    <property type="project" value="InterPro"/>
</dbReference>
<evidence type="ECO:0000256" key="2">
    <source>
        <dbReference type="ARBA" id="ARBA00003906"/>
    </source>
</evidence>
<evidence type="ECO:0000313" key="13">
    <source>
        <dbReference type="Proteomes" id="UP000240811"/>
    </source>
</evidence>
<comment type="cofactor">
    <cofactor evidence="1">
        <name>thiamine diphosphate</name>
        <dbReference type="ChEBI" id="CHEBI:58937"/>
    </cofactor>
</comment>
<dbReference type="NCBIfam" id="NF006914">
    <property type="entry name" value="PRK09404.1"/>
    <property type="match status" value="1"/>
</dbReference>
<evidence type="ECO:0000256" key="4">
    <source>
        <dbReference type="ARBA" id="ARBA00011301"/>
    </source>
</evidence>
<evidence type="ECO:0000256" key="6">
    <source>
        <dbReference type="ARBA" id="ARBA00013321"/>
    </source>
</evidence>
<dbReference type="AlphaFoldDB" id="A0A2T4VW86"/>
<dbReference type="Pfam" id="PF16870">
    <property type="entry name" value="OxoGdeHyase_C"/>
    <property type="match status" value="1"/>
</dbReference>
<dbReference type="Gene3D" id="3.40.50.11610">
    <property type="entry name" value="Multifunctional 2-oxoglutarate metabolism enzyme, C-terminal domain"/>
    <property type="match status" value="1"/>
</dbReference>
<dbReference type="NCBIfam" id="NF008907">
    <property type="entry name" value="PRK12270.1"/>
    <property type="match status" value="1"/>
</dbReference>
<dbReference type="EC" id="1.2.4.2" evidence="5"/>
<dbReference type="GO" id="GO:0005829">
    <property type="term" value="C:cytosol"/>
    <property type="evidence" value="ECO:0007669"/>
    <property type="project" value="TreeGrafter"/>
</dbReference>
<accession>A0A2T4VW86</accession>
<evidence type="ECO:0000256" key="5">
    <source>
        <dbReference type="ARBA" id="ARBA00012280"/>
    </source>
</evidence>
<evidence type="ECO:0000256" key="8">
    <source>
        <dbReference type="ARBA" id="ARBA00023052"/>
    </source>
</evidence>
<evidence type="ECO:0000256" key="10">
    <source>
        <dbReference type="ARBA" id="ARBA00030680"/>
    </source>
</evidence>
<dbReference type="GO" id="GO:0006099">
    <property type="term" value="P:tricarboxylic acid cycle"/>
    <property type="evidence" value="ECO:0007669"/>
    <property type="project" value="TreeGrafter"/>
</dbReference>
<dbReference type="CDD" id="cd02016">
    <property type="entry name" value="TPP_E1_OGDC_like"/>
    <property type="match status" value="1"/>
</dbReference>
<dbReference type="Proteomes" id="UP000240811">
    <property type="component" value="Unassembled WGS sequence"/>
</dbReference>
<dbReference type="Gene3D" id="1.10.287.1150">
    <property type="entry name" value="TPP helical domain"/>
    <property type="match status" value="1"/>
</dbReference>
<feature type="domain" description="Transketolase-like pyrimidine-binding" evidence="11">
    <location>
        <begin position="621"/>
        <end position="814"/>
    </location>
</feature>
<dbReference type="InterPro" id="IPR001017">
    <property type="entry name" value="DH_E1"/>
</dbReference>
<evidence type="ECO:0000256" key="9">
    <source>
        <dbReference type="ARBA" id="ARBA00023152"/>
    </source>
</evidence>
<evidence type="ECO:0000259" key="11">
    <source>
        <dbReference type="SMART" id="SM00861"/>
    </source>
</evidence>
<dbReference type="InterPro" id="IPR032106">
    <property type="entry name" value="2-oxogl_dehyd_N"/>
</dbReference>
<sequence length="976" mass="111167">MIQQDLNKGFSFSSFLDSANLPYIEDLYKNYQKDPSSVSKDWHALFSFVNDNSESWSNLEDGIYDFIKKEEISGHILSNDNEHCKQDKDYFPHSSFNDDQSLKDFFQVMKMVDAYRRLGHFNAHLDPLKLVQDDVKLQELSPSYYGFAKKDYNRRIPMQGVLGLDDANISEILKILSHLYCSNIGVEFMHIINLEERDWIRNAIETIDLSYDISTEERKYILDKLVKAEYFEKFIDIKYKGAKRFGIDGAEVIIPAIEEVIIQGVRKGTKEIIIGMAHRGRLNVLSQIVDKPARAIFYEFNGVDFEDERHSGDVKYHLGTFCKRNIDGKDVYLSLSNNPSHLEFIDPVVMGSVRARQDIISSVSGENSVALSDRSQVLPILIHGDASFAGQGVVYESFGLSGLSGYMVAGSIHIIVNNQIGFTTNPLSSRSWPYPSDIAKAAGIPVFHVNGDDPEAVIRVIRIATLFRMKFHKSVVVDVFCYRRFGHNECDEPSFTQPKMYKTIRSHKSVFQIYSDMLISDKVISKQELQDLTTNCQSHLENEFKEAENYRPEKVVVLRNRFSDVLECAGDRKSSKTSVSQDILKEIGNKISSIPESFNAHKIVERLMKNRRKMIETCTGIDWGMAEALAFGSICYEGYKVRLSGQDCERGTFSHRHAVLYDQETEHRYLPLGHISVNQGSCDIVNSLLSEQAVLGFEYGYSLENPNSLTIWEAQFGDFANGAQIILDQFVSSGEQKWSRVSNLVCLLPHGYEGQGPEHSSARLERFLQMCAENNMRVANCTSPANYFHILRRQIYCDVAKPLIIMAPKSLLRHKQAVSSLSEMSCGSAFCPVLLDDADSAESNTVKLVEDSIIRRVILCTGKVYYDLSDNRDKYNICDIYLLRIEQLYPFPEDYIIKVLSRFAQADMVWCQEEPRNMGAWTFIEPYLEMVLKSINARCNRFRYVGRLESASTAVGNISRHMAQLSVLIKEAFDNN</sequence>
<dbReference type="PANTHER" id="PTHR23152">
    <property type="entry name" value="2-OXOGLUTARATE DEHYDROGENASE"/>
    <property type="match status" value="1"/>
</dbReference>
<dbReference type="GO" id="GO:0006096">
    <property type="term" value="P:glycolytic process"/>
    <property type="evidence" value="ECO:0007669"/>
    <property type="project" value="UniProtKB-KW"/>
</dbReference>
<comment type="similarity">
    <text evidence="3">Belongs to the alpha-ketoglutarate dehydrogenase family.</text>
</comment>
<dbReference type="NCBIfam" id="TIGR00239">
    <property type="entry name" value="2oxo_dh_E1"/>
    <property type="match status" value="1"/>
</dbReference>
<dbReference type="InterPro" id="IPR005475">
    <property type="entry name" value="Transketolase-like_Pyr-bd"/>
</dbReference>
<dbReference type="Pfam" id="PF00676">
    <property type="entry name" value="E1_dh"/>
    <property type="match status" value="1"/>
</dbReference>
<evidence type="ECO:0000256" key="1">
    <source>
        <dbReference type="ARBA" id="ARBA00001964"/>
    </source>
</evidence>
<evidence type="ECO:0000256" key="7">
    <source>
        <dbReference type="ARBA" id="ARBA00023002"/>
    </source>
</evidence>
<comment type="function">
    <text evidence="2">E1 component of the 2-oxoglutarate dehydrogenase (OGDH) complex which catalyzes the decarboxylation of 2-oxoglutarate, the first step in the conversion of 2-oxoglutarate to succinyl-CoA and CO(2).</text>
</comment>
<dbReference type="InterPro" id="IPR011603">
    <property type="entry name" value="2oxoglutarate_DH_E1"/>
</dbReference>
<comment type="subunit">
    <text evidence="4">Homodimer. Part of the 2-oxoglutarate dehydrogenase (OGDH) complex composed of E1 (2-oxoglutarate dehydrogenase), E2 (dihydrolipoamide succinyltransferase) and E3 (dihydrolipoamide dehydrogenase); the complex contains multiple copies of the three enzymatic components (E1, E2 and E3).</text>
</comment>
<dbReference type="SMART" id="SM00861">
    <property type="entry name" value="Transket_pyr"/>
    <property type="match status" value="1"/>
</dbReference>